<feature type="coiled-coil region" evidence="1">
    <location>
        <begin position="33"/>
        <end position="70"/>
    </location>
</feature>
<feature type="transmembrane region" description="Helical" evidence="2">
    <location>
        <begin position="212"/>
        <end position="234"/>
    </location>
</feature>
<accession>A0ABP0KZN1</accession>
<feature type="transmembrane region" description="Helical" evidence="2">
    <location>
        <begin position="73"/>
        <end position="95"/>
    </location>
</feature>
<name>A0ABP0KZN1_9DINO</name>
<keyword evidence="4" id="KW-1185">Reference proteome</keyword>
<sequence>MAAYPSMAVPQAGYGYYDPSYAGYAAAPPGIQMSKEQKQEARMARKAKKLEEASKRCEKLREKQKEQQAKDASCFLIFMSIGFLGLGTLMGLTIVGSSWGSKEFTGLGVGLVTMHSSLFSMKIDISCDKSFMLEEGLCKKVLKPFEGTHDLQRVQGNACALVPSACEVLGRCYYASIPLFICIALSVLSSFSAAFCLFTYSKSVADPALRQWANAFTLATPVLATGGIVTWAVMMPDLGEIPRSWSTLAMGFGLSDAFGYTETRDFQFGWTFFAACIIDFCMIITGFIWFCMFRRSDDEDEVIQQAAKDKAFCDELERDRGARMDYGATGTGGKKGGQAAAEEAMDWGQAAADKDWVP</sequence>
<feature type="transmembrane region" description="Helical" evidence="2">
    <location>
        <begin position="268"/>
        <end position="290"/>
    </location>
</feature>
<evidence type="ECO:0000256" key="2">
    <source>
        <dbReference type="SAM" id="Phobius"/>
    </source>
</evidence>
<proteinExistence type="predicted"/>
<protein>
    <submittedName>
        <fullName evidence="3">Uncharacterized protein</fullName>
    </submittedName>
</protein>
<keyword evidence="2" id="KW-1133">Transmembrane helix</keyword>
<evidence type="ECO:0000313" key="4">
    <source>
        <dbReference type="Proteomes" id="UP001642464"/>
    </source>
</evidence>
<organism evidence="3 4">
    <name type="scientific">Durusdinium trenchii</name>
    <dbReference type="NCBI Taxonomy" id="1381693"/>
    <lineage>
        <taxon>Eukaryota</taxon>
        <taxon>Sar</taxon>
        <taxon>Alveolata</taxon>
        <taxon>Dinophyceae</taxon>
        <taxon>Suessiales</taxon>
        <taxon>Symbiodiniaceae</taxon>
        <taxon>Durusdinium</taxon>
    </lineage>
</organism>
<reference evidence="3 4" key="1">
    <citation type="submission" date="2024-02" db="EMBL/GenBank/DDBJ databases">
        <authorList>
            <person name="Chen Y."/>
            <person name="Shah S."/>
            <person name="Dougan E. K."/>
            <person name="Thang M."/>
            <person name="Chan C."/>
        </authorList>
    </citation>
    <scope>NUCLEOTIDE SEQUENCE [LARGE SCALE GENOMIC DNA]</scope>
</reference>
<comment type="caution">
    <text evidence="3">The sequence shown here is derived from an EMBL/GenBank/DDBJ whole genome shotgun (WGS) entry which is preliminary data.</text>
</comment>
<evidence type="ECO:0000256" key="1">
    <source>
        <dbReference type="SAM" id="Coils"/>
    </source>
</evidence>
<dbReference type="Proteomes" id="UP001642464">
    <property type="component" value="Unassembled WGS sequence"/>
</dbReference>
<dbReference type="EMBL" id="CAXAMM010013780">
    <property type="protein sequence ID" value="CAK9032183.1"/>
    <property type="molecule type" value="Genomic_DNA"/>
</dbReference>
<feature type="transmembrane region" description="Helical" evidence="2">
    <location>
        <begin position="177"/>
        <end position="200"/>
    </location>
</feature>
<keyword evidence="2" id="KW-0812">Transmembrane</keyword>
<evidence type="ECO:0000313" key="3">
    <source>
        <dbReference type="EMBL" id="CAK9032183.1"/>
    </source>
</evidence>
<gene>
    <name evidence="3" type="ORF">SCF082_LOCUS19960</name>
</gene>
<keyword evidence="1" id="KW-0175">Coiled coil</keyword>
<keyword evidence="2" id="KW-0472">Membrane</keyword>